<dbReference type="RefSeq" id="WP_284310873.1">
    <property type="nucleotide sequence ID" value="NZ_BSPC01000008.1"/>
</dbReference>
<protein>
    <submittedName>
        <fullName evidence="1">Uncharacterized protein</fullName>
    </submittedName>
</protein>
<dbReference type="Proteomes" id="UP001156882">
    <property type="component" value="Unassembled WGS sequence"/>
</dbReference>
<evidence type="ECO:0000313" key="2">
    <source>
        <dbReference type="Proteomes" id="UP001156882"/>
    </source>
</evidence>
<evidence type="ECO:0000313" key="1">
    <source>
        <dbReference type="EMBL" id="GLS18042.1"/>
    </source>
</evidence>
<keyword evidence="2" id="KW-1185">Reference proteome</keyword>
<proteinExistence type="predicted"/>
<accession>A0ABQ6CID7</accession>
<gene>
    <name evidence="1" type="ORF">GCM10007874_10580</name>
</gene>
<dbReference type="EMBL" id="BSPC01000008">
    <property type="protein sequence ID" value="GLS18042.1"/>
    <property type="molecule type" value="Genomic_DNA"/>
</dbReference>
<comment type="caution">
    <text evidence="1">The sequence shown here is derived from an EMBL/GenBank/DDBJ whole genome shotgun (WGS) entry which is preliminary data.</text>
</comment>
<reference evidence="2" key="1">
    <citation type="journal article" date="2019" name="Int. J. Syst. Evol. Microbiol.">
        <title>The Global Catalogue of Microorganisms (GCM) 10K type strain sequencing project: providing services to taxonomists for standard genome sequencing and annotation.</title>
        <authorList>
            <consortium name="The Broad Institute Genomics Platform"/>
            <consortium name="The Broad Institute Genome Sequencing Center for Infectious Disease"/>
            <person name="Wu L."/>
            <person name="Ma J."/>
        </authorList>
    </citation>
    <scope>NUCLEOTIDE SEQUENCE [LARGE SCALE GENOMIC DNA]</scope>
    <source>
        <strain evidence="2">NBRC 101365</strain>
    </source>
</reference>
<name>A0ABQ6CID7_9HYPH</name>
<organism evidence="1 2">
    <name type="scientific">Labrys miyagiensis</name>
    <dbReference type="NCBI Taxonomy" id="346912"/>
    <lineage>
        <taxon>Bacteria</taxon>
        <taxon>Pseudomonadati</taxon>
        <taxon>Pseudomonadota</taxon>
        <taxon>Alphaproteobacteria</taxon>
        <taxon>Hyphomicrobiales</taxon>
        <taxon>Xanthobacteraceae</taxon>
        <taxon>Labrys</taxon>
    </lineage>
</organism>
<sequence length="164" mass="17279">MIYSNLGESPPAPDAAPYAELWHNEIAANDKAYSDQGDTQYTGGHAPATEVHFVVRDTQRVAVLSLLDTSTGCTAKTDIAADNASIKFCPLKIAIYEAGAVTTAAGRMGCFLELNAPTSGDPSNSVSYATYDIGARSFKTGVIVNHEPVPGCSEIISLDKQLVP</sequence>